<dbReference type="PATRIC" id="fig|1716141.3.peg.3687"/>
<dbReference type="Proteomes" id="UP000077381">
    <property type="component" value="Unassembled WGS sequence"/>
</dbReference>
<name>A0A177HRW4_9ACTN</name>
<evidence type="ECO:0000313" key="1">
    <source>
        <dbReference type="EMBL" id="OAH13187.1"/>
    </source>
</evidence>
<organism evidence="1 2">
    <name type="scientific">Streptomyces jeddahensis</name>
    <dbReference type="NCBI Taxonomy" id="1716141"/>
    <lineage>
        <taxon>Bacteria</taxon>
        <taxon>Bacillati</taxon>
        <taxon>Actinomycetota</taxon>
        <taxon>Actinomycetes</taxon>
        <taxon>Kitasatosporales</taxon>
        <taxon>Streptomycetaceae</taxon>
        <taxon>Streptomyces</taxon>
    </lineage>
</organism>
<sequence length="162" mass="18544">MGASGWQYVTPYKGSVEESLEALHTEVFEELYGYDDTYGSLEELWEDEEFMEEEGTHSILDIQRVVHTNAAPSEHNVEDYGTLRPLAHDRIVHHFGTDRPSLSRFAELIDEAYEVIRTVAPAARQHSETLLDECRMRWTGVYVVLYTDEEPSHVGIFGYSGD</sequence>
<comment type="caution">
    <text evidence="1">The sequence shown here is derived from an EMBL/GenBank/DDBJ whole genome shotgun (WGS) entry which is preliminary data.</text>
</comment>
<dbReference type="STRING" id="1716141.STSP_35120"/>
<dbReference type="OrthoDB" id="3618826at2"/>
<accession>A0A177HRW4</accession>
<proteinExistence type="predicted"/>
<reference evidence="1 2" key="1">
    <citation type="submission" date="2015-12" db="EMBL/GenBank/DDBJ databases">
        <title>Genome sequence of Streptomyces sp. G25.</title>
        <authorList>
            <person name="Poehlein A."/>
            <person name="Roettig A."/>
            <person name="Hiessl S."/>
            <person name="Hauschild P."/>
            <person name="Schauer J."/>
            <person name="Madkour M.H."/>
            <person name="Al-Ansari A.M."/>
            <person name="Almakishah N.H."/>
            <person name="Steinbuechel A."/>
            <person name="Daniel R."/>
        </authorList>
    </citation>
    <scope>NUCLEOTIDE SEQUENCE [LARGE SCALE GENOMIC DNA]</scope>
    <source>
        <strain evidence="2">G25(2015)</strain>
    </source>
</reference>
<dbReference type="EMBL" id="LOHS01000081">
    <property type="protein sequence ID" value="OAH13187.1"/>
    <property type="molecule type" value="Genomic_DNA"/>
</dbReference>
<evidence type="ECO:0000313" key="2">
    <source>
        <dbReference type="Proteomes" id="UP000077381"/>
    </source>
</evidence>
<gene>
    <name evidence="1" type="ORF">STSP_35120</name>
</gene>
<protein>
    <submittedName>
        <fullName evidence="1">Uncharacterized protein</fullName>
    </submittedName>
</protein>
<keyword evidence="2" id="KW-1185">Reference proteome</keyword>
<dbReference type="AlphaFoldDB" id="A0A177HRW4"/>